<dbReference type="InterPro" id="IPR031358">
    <property type="entry name" value="Stealth_CR1"/>
</dbReference>
<comment type="similarity">
    <text evidence="1">Belongs to the stealth family.</text>
</comment>
<evidence type="ECO:0000313" key="7">
    <source>
        <dbReference type="Proteomes" id="UP000654947"/>
    </source>
</evidence>
<gene>
    <name evidence="6" type="ORF">GCM10007147_23080</name>
</gene>
<evidence type="ECO:0000256" key="2">
    <source>
        <dbReference type="ARBA" id="ARBA00022679"/>
    </source>
</evidence>
<dbReference type="RefSeq" id="WP_230480010.1">
    <property type="nucleotide sequence ID" value="NZ_BMXL01000010.1"/>
</dbReference>
<keyword evidence="3" id="KW-0270">Exopolysaccharide synthesis</keyword>
<feature type="domain" description="Stealth protein CR2 conserved region 2" evidence="4">
    <location>
        <begin position="93"/>
        <end position="160"/>
    </location>
</feature>
<dbReference type="Pfam" id="PF11380">
    <property type="entry name" value="Stealth_CR2"/>
    <property type="match status" value="1"/>
</dbReference>
<dbReference type="AlphaFoldDB" id="A0A918XC21"/>
<dbReference type="EMBL" id="BMXL01000010">
    <property type="protein sequence ID" value="GHD25714.1"/>
    <property type="molecule type" value="Genomic_DNA"/>
</dbReference>
<dbReference type="InterPro" id="IPR021520">
    <property type="entry name" value="Stealth_CR2"/>
</dbReference>
<reference evidence="6 7" key="1">
    <citation type="journal article" date="2014" name="Int. J. Syst. Evol. Microbiol.">
        <title>Complete genome sequence of Corynebacterium casei LMG S-19264T (=DSM 44701T), isolated from a smear-ripened cheese.</title>
        <authorList>
            <consortium name="US DOE Joint Genome Institute (JGI-PGF)"/>
            <person name="Walter F."/>
            <person name="Albersmeier A."/>
            <person name="Kalinowski J."/>
            <person name="Ruckert C."/>
        </authorList>
    </citation>
    <scope>NUCLEOTIDE SEQUENCE [LARGE SCALE GENOMIC DNA]</scope>
    <source>
        <strain evidence="6 7">KCTC 19473</strain>
    </source>
</reference>
<dbReference type="GO" id="GO:0000271">
    <property type="term" value="P:polysaccharide biosynthetic process"/>
    <property type="evidence" value="ECO:0007669"/>
    <property type="project" value="UniProtKB-KW"/>
</dbReference>
<accession>A0A918XC21</accession>
<evidence type="ECO:0000256" key="3">
    <source>
        <dbReference type="ARBA" id="ARBA00023169"/>
    </source>
</evidence>
<dbReference type="Proteomes" id="UP000654947">
    <property type="component" value="Unassembled WGS sequence"/>
</dbReference>
<proteinExistence type="inferred from homology"/>
<dbReference type="Pfam" id="PF20181">
    <property type="entry name" value="DUF6544"/>
    <property type="match status" value="1"/>
</dbReference>
<dbReference type="GO" id="GO:0016772">
    <property type="term" value="F:transferase activity, transferring phosphorus-containing groups"/>
    <property type="evidence" value="ECO:0007669"/>
    <property type="project" value="InterPro"/>
</dbReference>
<comment type="caution">
    <text evidence="6">The sequence shown here is derived from an EMBL/GenBank/DDBJ whole genome shotgun (WGS) entry which is preliminary data.</text>
</comment>
<evidence type="ECO:0000313" key="6">
    <source>
        <dbReference type="EMBL" id="GHD25714.1"/>
    </source>
</evidence>
<feature type="domain" description="Stealth protein CR1 conserved region 1" evidence="5">
    <location>
        <begin position="56"/>
        <end position="76"/>
    </location>
</feature>
<organism evidence="6 7">
    <name type="scientific">Nocardiopsis kunsanensis</name>
    <dbReference type="NCBI Taxonomy" id="141693"/>
    <lineage>
        <taxon>Bacteria</taxon>
        <taxon>Bacillati</taxon>
        <taxon>Actinomycetota</taxon>
        <taxon>Actinomycetes</taxon>
        <taxon>Streptosporangiales</taxon>
        <taxon>Nocardiopsidaceae</taxon>
        <taxon>Nocardiopsis</taxon>
    </lineage>
</organism>
<dbReference type="InterPro" id="IPR047141">
    <property type="entry name" value="Stealth"/>
</dbReference>
<dbReference type="InterPro" id="IPR046674">
    <property type="entry name" value="DUF6544"/>
</dbReference>
<name>A0A918XC21_9ACTN</name>
<evidence type="ECO:0000259" key="4">
    <source>
        <dbReference type="Pfam" id="PF11380"/>
    </source>
</evidence>
<protein>
    <submittedName>
        <fullName evidence="6">Uncharacterized protein</fullName>
    </submittedName>
</protein>
<evidence type="ECO:0000256" key="1">
    <source>
        <dbReference type="ARBA" id="ARBA00007583"/>
    </source>
</evidence>
<keyword evidence="2" id="KW-0808">Transferase</keyword>
<dbReference type="PANTHER" id="PTHR24045:SF0">
    <property type="entry name" value="N-ACETYLGLUCOSAMINE-1-PHOSPHOTRANSFERASE SUBUNITS ALPHA_BETA"/>
    <property type="match status" value="1"/>
</dbReference>
<dbReference type="PANTHER" id="PTHR24045">
    <property type="match status" value="1"/>
</dbReference>
<sequence length="387" mass="43079">MIPREAIPGTLVAPRRNRVSDLLTPDARTPATMRVREREHPTYEPFTWQTADDVGFPVDVVYTWVDGSDPDHAAKRVRHEEAAPSSLAANRSRFVDRQELRYSLRSLHMYAPFVRHVYLVTDAQVPGWLDRSAEGITVVDHRDVFDDPAALPTFNSHAIEGFDPASVEDLPAPVRRWTGHCIASGAPLSTTAALTMHGRFWLGGWRRVRARQLLSAARGYVWAGAVRTGPVPLHGFNLYHAGTGRLRWSAGGLVPVLSVEDQDVARSTAGRLAADLALTPAATLLPQVHWDDVDDDTAHAEVVVDGVVHRITIRVSPKGRLEWIALPRWSDPDGHGYDFHRFTVVFSGEQEVDGLLLPQRMRAGWGLDAREGAHEFYDLEIDTAVWL</sequence>
<keyword evidence="7" id="KW-1185">Reference proteome</keyword>
<evidence type="ECO:0000259" key="5">
    <source>
        <dbReference type="Pfam" id="PF17101"/>
    </source>
</evidence>
<dbReference type="Pfam" id="PF17101">
    <property type="entry name" value="Stealth_CR1"/>
    <property type="match status" value="1"/>
</dbReference>